<dbReference type="EMBL" id="HBUE01250929">
    <property type="protein sequence ID" value="CAG6554211.1"/>
    <property type="molecule type" value="Transcribed_RNA"/>
</dbReference>
<reference evidence="2" key="1">
    <citation type="submission" date="2021-05" db="EMBL/GenBank/DDBJ databases">
        <authorList>
            <person name="Alioto T."/>
            <person name="Alioto T."/>
            <person name="Gomez Garrido J."/>
        </authorList>
    </citation>
    <scope>NUCLEOTIDE SEQUENCE</scope>
</reference>
<dbReference type="EMBL" id="HBUE01146033">
    <property type="protein sequence ID" value="CAG6502963.1"/>
    <property type="molecule type" value="Transcribed_RNA"/>
</dbReference>
<feature type="transmembrane region" description="Helical" evidence="1">
    <location>
        <begin position="81"/>
        <end position="103"/>
    </location>
</feature>
<keyword evidence="1" id="KW-0472">Membrane</keyword>
<dbReference type="AlphaFoldDB" id="A0A8D8GDC2"/>
<sequence length="110" mass="12959">MVAVTTQHRTSKKERKQSENIIFSLRSFQTRTKQNDHRSVKTFIARSKRSSFVQNERELREKIPFPVSFRSILSHLSSNSFIFLTFASYFLLLDSCLCHFTCVRVHRSSI</sequence>
<evidence type="ECO:0000313" key="2">
    <source>
        <dbReference type="EMBL" id="CAG6502963.1"/>
    </source>
</evidence>
<keyword evidence="1" id="KW-1133">Transmembrane helix</keyword>
<protein>
    <submittedName>
        <fullName evidence="2">(northern house mosquito) hypothetical protein</fullName>
    </submittedName>
</protein>
<name>A0A8D8GDC2_CULPI</name>
<accession>A0A8D8GDC2</accession>
<keyword evidence="1" id="KW-0812">Transmembrane</keyword>
<proteinExistence type="predicted"/>
<organism evidence="2">
    <name type="scientific">Culex pipiens</name>
    <name type="common">House mosquito</name>
    <dbReference type="NCBI Taxonomy" id="7175"/>
    <lineage>
        <taxon>Eukaryota</taxon>
        <taxon>Metazoa</taxon>
        <taxon>Ecdysozoa</taxon>
        <taxon>Arthropoda</taxon>
        <taxon>Hexapoda</taxon>
        <taxon>Insecta</taxon>
        <taxon>Pterygota</taxon>
        <taxon>Neoptera</taxon>
        <taxon>Endopterygota</taxon>
        <taxon>Diptera</taxon>
        <taxon>Nematocera</taxon>
        <taxon>Culicoidea</taxon>
        <taxon>Culicidae</taxon>
        <taxon>Culicinae</taxon>
        <taxon>Culicini</taxon>
        <taxon>Culex</taxon>
        <taxon>Culex</taxon>
    </lineage>
</organism>
<evidence type="ECO:0000256" key="1">
    <source>
        <dbReference type="SAM" id="Phobius"/>
    </source>
</evidence>